<dbReference type="PANTHER" id="PTHR43783">
    <property type="entry name" value="UDP-N-ACETYLGLUCOSAMINE 1-CARBOXYVINYLTRANSFERASE"/>
    <property type="match status" value="1"/>
</dbReference>
<organism evidence="14 15">
    <name type="scientific">candidate division WOR_3 bacterium SM23_42</name>
    <dbReference type="NCBI Taxonomy" id="1703779"/>
    <lineage>
        <taxon>Bacteria</taxon>
        <taxon>Bacteria division WOR-3</taxon>
    </lineage>
</organism>
<evidence type="ECO:0000313" key="14">
    <source>
        <dbReference type="EMBL" id="KPK63746.1"/>
    </source>
</evidence>
<dbReference type="NCBIfam" id="NF006873">
    <property type="entry name" value="PRK09369.1"/>
    <property type="match status" value="1"/>
</dbReference>
<dbReference type="InterPro" id="IPR005750">
    <property type="entry name" value="UDP_GlcNAc_COvinyl_MurA"/>
</dbReference>
<evidence type="ECO:0000256" key="8">
    <source>
        <dbReference type="ARBA" id="ARBA00023306"/>
    </source>
</evidence>
<comment type="function">
    <text evidence="12">Cell wall formation. Adds enolpyruvyl to UDP-N-acetylglucosamine.</text>
</comment>
<accession>A0A0S8FUH7</accession>
<keyword evidence="12" id="KW-0670">Pyruvate</keyword>
<evidence type="ECO:0000256" key="3">
    <source>
        <dbReference type="ARBA" id="ARBA00022490"/>
    </source>
</evidence>
<feature type="domain" description="Enolpyruvate transferase" evidence="13">
    <location>
        <begin position="7"/>
        <end position="409"/>
    </location>
</feature>
<keyword evidence="5 12" id="KW-0808">Transferase</keyword>
<name>A0A0S8FUH7_UNCW3</name>
<dbReference type="GO" id="GO:0051301">
    <property type="term" value="P:cell division"/>
    <property type="evidence" value="ECO:0007669"/>
    <property type="project" value="UniProtKB-KW"/>
</dbReference>
<evidence type="ECO:0000259" key="13">
    <source>
        <dbReference type="Pfam" id="PF00275"/>
    </source>
</evidence>
<keyword evidence="9 12" id="KW-0961">Cell wall biogenesis/degradation</keyword>
<gene>
    <name evidence="12" type="primary">murA</name>
    <name evidence="14" type="ORF">AMJ83_06015</name>
</gene>
<protein>
    <recommendedName>
        <fullName evidence="12">UDP-N-acetylglucosamine 1-carboxyvinyltransferase</fullName>
        <ecNumber evidence="12">2.5.1.7</ecNumber>
    </recommendedName>
    <alternativeName>
        <fullName evidence="12">Enoylpyruvate transferase</fullName>
    </alternativeName>
    <alternativeName>
        <fullName evidence="12">UDP-N-acetylglucosamine enolpyruvyl transferase</fullName>
        <shortName evidence="12">EPT</shortName>
    </alternativeName>
</protein>
<dbReference type="GO" id="GO:0019277">
    <property type="term" value="P:UDP-N-acetylgalactosamine biosynthetic process"/>
    <property type="evidence" value="ECO:0007669"/>
    <property type="project" value="InterPro"/>
</dbReference>
<dbReference type="NCBIfam" id="TIGR01072">
    <property type="entry name" value="murA"/>
    <property type="match status" value="1"/>
</dbReference>
<evidence type="ECO:0000256" key="10">
    <source>
        <dbReference type="ARBA" id="ARBA00038367"/>
    </source>
</evidence>
<dbReference type="GO" id="GO:0008360">
    <property type="term" value="P:regulation of cell shape"/>
    <property type="evidence" value="ECO:0007669"/>
    <property type="project" value="UniProtKB-KW"/>
</dbReference>
<feature type="binding site" evidence="12">
    <location>
        <begin position="121"/>
        <end position="125"/>
    </location>
    <ligand>
        <name>UDP-N-acetyl-alpha-D-glucosamine</name>
        <dbReference type="ChEBI" id="CHEBI:57705"/>
    </ligand>
</feature>
<dbReference type="InterPro" id="IPR001986">
    <property type="entry name" value="Enolpyruvate_Tfrase_dom"/>
</dbReference>
<evidence type="ECO:0000256" key="4">
    <source>
        <dbReference type="ARBA" id="ARBA00022618"/>
    </source>
</evidence>
<keyword evidence="7 12" id="KW-0573">Peptidoglycan synthesis</keyword>
<feature type="binding site" evidence="12">
    <location>
        <position position="92"/>
    </location>
    <ligand>
        <name>UDP-N-acetyl-alpha-D-glucosamine</name>
        <dbReference type="ChEBI" id="CHEBI:57705"/>
    </ligand>
</feature>
<evidence type="ECO:0000256" key="5">
    <source>
        <dbReference type="ARBA" id="ARBA00022679"/>
    </source>
</evidence>
<dbReference type="GO" id="GO:0008760">
    <property type="term" value="F:UDP-N-acetylglucosamine 1-carboxyvinyltransferase activity"/>
    <property type="evidence" value="ECO:0007669"/>
    <property type="project" value="UniProtKB-UniRule"/>
</dbReference>
<dbReference type="CDD" id="cd01555">
    <property type="entry name" value="UdpNAET"/>
    <property type="match status" value="1"/>
</dbReference>
<keyword evidence="8 12" id="KW-0131">Cell cycle</keyword>
<comment type="caution">
    <text evidence="12">Lacks conserved residue(s) required for the propagation of feature annotation.</text>
</comment>
<comment type="subcellular location">
    <subcellularLocation>
        <location evidence="1 12">Cytoplasm</location>
    </subcellularLocation>
</comment>
<dbReference type="SUPFAM" id="SSF55205">
    <property type="entry name" value="EPT/RTPC-like"/>
    <property type="match status" value="1"/>
</dbReference>
<evidence type="ECO:0000256" key="12">
    <source>
        <dbReference type="HAMAP-Rule" id="MF_00111"/>
    </source>
</evidence>
<keyword evidence="3 12" id="KW-0963">Cytoplasm</keyword>
<dbReference type="Gene3D" id="3.65.10.10">
    <property type="entry name" value="Enolpyruvate transferase domain"/>
    <property type="match status" value="2"/>
</dbReference>
<comment type="pathway">
    <text evidence="2 12">Cell wall biogenesis; peptidoglycan biosynthesis.</text>
</comment>
<comment type="similarity">
    <text evidence="10 12">Belongs to the EPSP synthase family. MurA subfamily.</text>
</comment>
<feature type="binding site" evidence="12">
    <location>
        <begin position="22"/>
        <end position="23"/>
    </location>
    <ligand>
        <name>phosphoenolpyruvate</name>
        <dbReference type="ChEBI" id="CHEBI:58702"/>
    </ligand>
</feature>
<evidence type="ECO:0000256" key="1">
    <source>
        <dbReference type="ARBA" id="ARBA00004496"/>
    </source>
</evidence>
<reference evidence="14 15" key="1">
    <citation type="journal article" date="2015" name="Microbiome">
        <title>Genomic resolution of linkages in carbon, nitrogen, and sulfur cycling among widespread estuary sediment bacteria.</title>
        <authorList>
            <person name="Baker B.J."/>
            <person name="Lazar C.S."/>
            <person name="Teske A.P."/>
            <person name="Dick G.J."/>
        </authorList>
    </citation>
    <scope>NUCLEOTIDE SEQUENCE [LARGE SCALE GENOMIC DNA]</scope>
    <source>
        <strain evidence="14">SM23_42</strain>
    </source>
</reference>
<feature type="binding site" evidence="12">
    <location>
        <position position="308"/>
    </location>
    <ligand>
        <name>UDP-N-acetyl-alpha-D-glucosamine</name>
        <dbReference type="ChEBI" id="CHEBI:57705"/>
    </ligand>
</feature>
<evidence type="ECO:0000256" key="6">
    <source>
        <dbReference type="ARBA" id="ARBA00022960"/>
    </source>
</evidence>
<evidence type="ECO:0000256" key="9">
    <source>
        <dbReference type="ARBA" id="ARBA00023316"/>
    </source>
</evidence>
<dbReference type="InterPro" id="IPR013792">
    <property type="entry name" value="RNA3'P_cycl/enolpyr_Trfase_a/b"/>
</dbReference>
<sequence>MASFFIEGGTRLAGEVDISGAKNSALPIIAASLLTDKKVVLQNIPDVVDVRTMIQLVRHLGASIEFKGRKLSIQASCLNSVEAPYDIVCRMRASYYVLGALVAREKKAVVAMPGGCAIGPRPIDLHIKGLSSLGTKVDISGGYINADARGLVGRKVDLQGPKGTSVGATINVMLAATGASGRTEISPAAVEPEVVDVANFLRALGVEVSGQGSHTITVKACDRFEERIRYRIIPDRIETGTFAVAAAITRGKISMHECMSEHMTSVFEKLDQVGIGVSQTGQSVTISGSRQKRATDIFVAPYPGFPTDMQAQFMALLSIVPGTSTIKESIFENRFMQAVELMRMGADITIEGDTAVIKGVKKLSGTHLMASDLRASSALILAGLAARGRTVVRRIYHLDRGYENFETKLRKLGARIRRVRE</sequence>
<dbReference type="EC" id="2.5.1.7" evidence="12"/>
<dbReference type="AlphaFoldDB" id="A0A0S8FUH7"/>
<feature type="binding site" evidence="12">
    <location>
        <position position="330"/>
    </location>
    <ligand>
        <name>UDP-N-acetyl-alpha-D-glucosamine</name>
        <dbReference type="ChEBI" id="CHEBI:57705"/>
    </ligand>
</feature>
<dbReference type="GO" id="GO:0005737">
    <property type="term" value="C:cytoplasm"/>
    <property type="evidence" value="ECO:0007669"/>
    <property type="project" value="UniProtKB-SubCell"/>
</dbReference>
<evidence type="ECO:0000313" key="15">
    <source>
        <dbReference type="Proteomes" id="UP000051373"/>
    </source>
</evidence>
<dbReference type="InterPro" id="IPR050068">
    <property type="entry name" value="MurA_subfamily"/>
</dbReference>
<dbReference type="HAMAP" id="MF_00111">
    <property type="entry name" value="MurA"/>
    <property type="match status" value="1"/>
</dbReference>
<evidence type="ECO:0000256" key="7">
    <source>
        <dbReference type="ARBA" id="ARBA00022984"/>
    </source>
</evidence>
<feature type="active site" description="Proton donor" evidence="12">
    <location>
        <position position="116"/>
    </location>
</feature>
<keyword evidence="4 12" id="KW-0132">Cell division</keyword>
<dbReference type="Proteomes" id="UP000051373">
    <property type="component" value="Unassembled WGS sequence"/>
</dbReference>
<dbReference type="InterPro" id="IPR036968">
    <property type="entry name" value="Enolpyruvate_Tfrase_sf"/>
</dbReference>
<feature type="modified residue" description="2-(S-cysteinyl)pyruvic acid O-phosphothioketal" evidence="12">
    <location>
        <position position="116"/>
    </location>
</feature>
<proteinExistence type="inferred from homology"/>
<evidence type="ECO:0000256" key="11">
    <source>
        <dbReference type="ARBA" id="ARBA00047527"/>
    </source>
</evidence>
<evidence type="ECO:0000256" key="2">
    <source>
        <dbReference type="ARBA" id="ARBA00004752"/>
    </source>
</evidence>
<dbReference type="GO" id="GO:0009252">
    <property type="term" value="P:peptidoglycan biosynthetic process"/>
    <property type="evidence" value="ECO:0007669"/>
    <property type="project" value="UniProtKB-UniRule"/>
</dbReference>
<comment type="caution">
    <text evidence="14">The sequence shown here is derived from an EMBL/GenBank/DDBJ whole genome shotgun (WGS) entry which is preliminary data.</text>
</comment>
<dbReference type="PATRIC" id="fig|1703779.3.peg.1537"/>
<comment type="catalytic activity">
    <reaction evidence="11 12">
        <text>phosphoenolpyruvate + UDP-N-acetyl-alpha-D-glucosamine = UDP-N-acetyl-3-O-(1-carboxyvinyl)-alpha-D-glucosamine + phosphate</text>
        <dbReference type="Rhea" id="RHEA:18681"/>
        <dbReference type="ChEBI" id="CHEBI:43474"/>
        <dbReference type="ChEBI" id="CHEBI:57705"/>
        <dbReference type="ChEBI" id="CHEBI:58702"/>
        <dbReference type="ChEBI" id="CHEBI:68483"/>
        <dbReference type="EC" id="2.5.1.7"/>
    </reaction>
</comment>
<keyword evidence="6 12" id="KW-0133">Cell shape</keyword>
<dbReference type="PANTHER" id="PTHR43783:SF1">
    <property type="entry name" value="UDP-N-ACETYLGLUCOSAMINE 1-CARBOXYVINYLTRANSFERASE"/>
    <property type="match status" value="1"/>
</dbReference>
<dbReference type="EMBL" id="LJUJ01000009">
    <property type="protein sequence ID" value="KPK63746.1"/>
    <property type="molecule type" value="Genomic_DNA"/>
</dbReference>
<dbReference type="Pfam" id="PF00275">
    <property type="entry name" value="EPSP_synthase"/>
    <property type="match status" value="1"/>
</dbReference>
<dbReference type="GO" id="GO:0071555">
    <property type="term" value="P:cell wall organization"/>
    <property type="evidence" value="ECO:0007669"/>
    <property type="project" value="UniProtKB-KW"/>
</dbReference>
<dbReference type="STRING" id="1703779.AMJ83_06015"/>
<dbReference type="UniPathway" id="UPA00219"/>